<dbReference type="Gene3D" id="1.10.357.10">
    <property type="entry name" value="Tetracycline Repressor, domain 2"/>
    <property type="match status" value="1"/>
</dbReference>
<evidence type="ECO:0000256" key="1">
    <source>
        <dbReference type="ARBA" id="ARBA00023015"/>
    </source>
</evidence>
<dbReference type="Proteomes" id="UP001523216">
    <property type="component" value="Unassembled WGS sequence"/>
</dbReference>
<dbReference type="SUPFAM" id="SSF48498">
    <property type="entry name" value="Tetracyclin repressor-like, C-terminal domain"/>
    <property type="match status" value="1"/>
</dbReference>
<keyword evidence="5" id="KW-1185">Reference proteome</keyword>
<name>A0ABT0XTL2_9ACTN</name>
<reference evidence="4 5" key="1">
    <citation type="submission" date="2022-06" db="EMBL/GenBank/DDBJ databases">
        <title>Actinoplanes abujensis sp. nov., isolated from Nigerian arid soil.</title>
        <authorList>
            <person name="Ding P."/>
        </authorList>
    </citation>
    <scope>NUCLEOTIDE SEQUENCE [LARGE SCALE GENOMIC DNA]</scope>
    <source>
        <strain evidence="5">TRM88002</strain>
    </source>
</reference>
<comment type="caution">
    <text evidence="4">The sequence shown here is derived from an EMBL/GenBank/DDBJ whole genome shotgun (WGS) entry which is preliminary data.</text>
</comment>
<gene>
    <name evidence="4" type="ORF">LXN57_06025</name>
</gene>
<evidence type="ECO:0000259" key="3">
    <source>
        <dbReference type="Pfam" id="PF13305"/>
    </source>
</evidence>
<dbReference type="Pfam" id="PF13305">
    <property type="entry name" value="TetR_C_33"/>
    <property type="match status" value="1"/>
</dbReference>
<keyword evidence="1" id="KW-0805">Transcription regulation</keyword>
<feature type="domain" description="HTH-type transcriptional regulator MT1864/Rv1816-like C-terminal" evidence="3">
    <location>
        <begin position="32"/>
        <end position="121"/>
    </location>
</feature>
<proteinExistence type="predicted"/>
<organism evidence="4 5">
    <name type="scientific">Paractinoplanes hotanensis</name>
    <dbReference type="NCBI Taxonomy" id="2906497"/>
    <lineage>
        <taxon>Bacteria</taxon>
        <taxon>Bacillati</taxon>
        <taxon>Actinomycetota</taxon>
        <taxon>Actinomycetes</taxon>
        <taxon>Micromonosporales</taxon>
        <taxon>Micromonosporaceae</taxon>
        <taxon>Paractinoplanes</taxon>
    </lineage>
</organism>
<accession>A0ABT0XTL2</accession>
<protein>
    <recommendedName>
        <fullName evidence="3">HTH-type transcriptional regulator MT1864/Rv1816-like C-terminal domain-containing protein</fullName>
    </recommendedName>
</protein>
<dbReference type="InterPro" id="IPR036271">
    <property type="entry name" value="Tet_transcr_reg_TetR-rel_C_sf"/>
</dbReference>
<keyword evidence="2" id="KW-0804">Transcription</keyword>
<dbReference type="EMBL" id="JAMQOL010000007">
    <property type="protein sequence ID" value="MCM4077123.1"/>
    <property type="molecule type" value="Genomic_DNA"/>
</dbReference>
<dbReference type="InterPro" id="IPR025996">
    <property type="entry name" value="MT1864/Rv1816-like_C"/>
</dbReference>
<dbReference type="RefSeq" id="WP_251797023.1">
    <property type="nucleotide sequence ID" value="NZ_JAMQOL010000007.1"/>
</dbReference>
<evidence type="ECO:0000256" key="2">
    <source>
        <dbReference type="ARBA" id="ARBA00023163"/>
    </source>
</evidence>
<evidence type="ECO:0000313" key="5">
    <source>
        <dbReference type="Proteomes" id="UP001523216"/>
    </source>
</evidence>
<evidence type="ECO:0000313" key="4">
    <source>
        <dbReference type="EMBL" id="MCM4077123.1"/>
    </source>
</evidence>
<sequence>MANKSDLLDGLVELLLEELPPVTVQASWLEQLTGLAHALREVARRHPATFPQLLQLPAGTPAARRVRAGVHQVLRAAEVADEHLERLERILTSAALGLAAGEVSARFAGHSRRALDEDFRALAILVEAGIQPFRTGNGESRP</sequence>